<dbReference type="EMBL" id="RAWM01000006">
    <property type="protein sequence ID" value="RKH72777.1"/>
    <property type="molecule type" value="Genomic_DNA"/>
</dbReference>
<dbReference type="Pfam" id="PF04471">
    <property type="entry name" value="Mrr_cat"/>
    <property type="match status" value="1"/>
</dbReference>
<dbReference type="SUPFAM" id="SSF52172">
    <property type="entry name" value="CheY-like"/>
    <property type="match status" value="1"/>
</dbReference>
<dbReference type="Proteomes" id="UP000282656">
    <property type="component" value="Unassembled WGS sequence"/>
</dbReference>
<proteinExistence type="predicted"/>
<dbReference type="PANTHER" id="PTHR44591">
    <property type="entry name" value="STRESS RESPONSE REGULATOR PROTEIN 1"/>
    <property type="match status" value="1"/>
</dbReference>
<dbReference type="InterPro" id="IPR050595">
    <property type="entry name" value="Bact_response_regulator"/>
</dbReference>
<keyword evidence="1 2" id="KW-0597">Phosphoprotein</keyword>
<dbReference type="InterPro" id="IPR011856">
    <property type="entry name" value="tRNA_endonuc-like_dom_sf"/>
</dbReference>
<evidence type="ECO:0000259" key="3">
    <source>
        <dbReference type="PROSITE" id="PS50110"/>
    </source>
</evidence>
<gene>
    <name evidence="4" type="ORF">D7X96_03665</name>
</gene>
<dbReference type="AlphaFoldDB" id="A0A3A8QW38"/>
<feature type="modified residue" description="4-aspartylphosphate" evidence="2">
    <location>
        <position position="55"/>
    </location>
</feature>
<sequence length="307" mass="34422">MTSPGTVLVVDDEKPFFETYQDILVPEGYRVEWAPDRKTAQARLQESSWDVVVLDQRLQGSSGGDSGIDLISEIVLTGAKVIVATAYADAKMIERAFKDGAYDYLEKVPTLPMMLRIKVRNASEAVRERRLASLTHAQREKEIQDLWAACRSETNGNRKGRLLEELLVLLFKTVPGLMNTSTNRTSADEEIDIVIRNESQDPFWARESSSYILVECKNWSKHVGPGELVIFRDKLWNRGGRCRLGFFVAAGGFTEGFHTRSATFRKDDHLVVAIGPTELDALVRSTNRNETFKKLHEDAVMSGNGPA</sequence>
<dbReference type="InterPro" id="IPR011335">
    <property type="entry name" value="Restrct_endonuc-II-like"/>
</dbReference>
<dbReference type="Pfam" id="PF00072">
    <property type="entry name" value="Response_reg"/>
    <property type="match status" value="1"/>
</dbReference>
<dbReference type="SMART" id="SM00448">
    <property type="entry name" value="REC"/>
    <property type="match status" value="1"/>
</dbReference>
<dbReference type="InterPro" id="IPR001789">
    <property type="entry name" value="Sig_transdc_resp-reg_receiver"/>
</dbReference>
<dbReference type="GO" id="GO:0000160">
    <property type="term" value="P:phosphorelay signal transduction system"/>
    <property type="evidence" value="ECO:0007669"/>
    <property type="project" value="InterPro"/>
</dbReference>
<evidence type="ECO:0000313" key="4">
    <source>
        <dbReference type="EMBL" id="RKH72777.1"/>
    </source>
</evidence>
<evidence type="ECO:0000313" key="5">
    <source>
        <dbReference type="Proteomes" id="UP000282656"/>
    </source>
</evidence>
<reference evidence="5" key="1">
    <citation type="submission" date="2018-09" db="EMBL/GenBank/DDBJ databases">
        <authorList>
            <person name="Livingstone P.G."/>
            <person name="Whitworth D.E."/>
        </authorList>
    </citation>
    <scope>NUCLEOTIDE SEQUENCE [LARGE SCALE GENOMIC DNA]</scope>
    <source>
        <strain evidence="5">AB047A</strain>
    </source>
</reference>
<dbReference type="Gene3D" id="3.40.1350.10">
    <property type="match status" value="1"/>
</dbReference>
<name>A0A3A8QW38_9BACT</name>
<dbReference type="OrthoDB" id="9788090at2"/>
<accession>A0A3A8QW38</accession>
<organism evidence="4 5">
    <name type="scientific">Corallococcus interemptor</name>
    <dbReference type="NCBI Taxonomy" id="2316720"/>
    <lineage>
        <taxon>Bacteria</taxon>
        <taxon>Pseudomonadati</taxon>
        <taxon>Myxococcota</taxon>
        <taxon>Myxococcia</taxon>
        <taxon>Myxococcales</taxon>
        <taxon>Cystobacterineae</taxon>
        <taxon>Myxococcaceae</taxon>
        <taxon>Corallococcus</taxon>
    </lineage>
</organism>
<dbReference type="InterPro" id="IPR007560">
    <property type="entry name" value="Restrct_endonuc_IV_Mrr"/>
</dbReference>
<dbReference type="PROSITE" id="PS50110">
    <property type="entry name" value="RESPONSE_REGULATORY"/>
    <property type="match status" value="1"/>
</dbReference>
<dbReference type="GO" id="GO:0004519">
    <property type="term" value="F:endonuclease activity"/>
    <property type="evidence" value="ECO:0007669"/>
    <property type="project" value="InterPro"/>
</dbReference>
<dbReference type="GO" id="GO:0003677">
    <property type="term" value="F:DNA binding"/>
    <property type="evidence" value="ECO:0007669"/>
    <property type="project" value="InterPro"/>
</dbReference>
<dbReference type="Gene3D" id="3.40.50.2300">
    <property type="match status" value="1"/>
</dbReference>
<dbReference type="SUPFAM" id="SSF52980">
    <property type="entry name" value="Restriction endonuclease-like"/>
    <property type="match status" value="1"/>
</dbReference>
<evidence type="ECO:0000256" key="2">
    <source>
        <dbReference type="PROSITE-ProRule" id="PRU00169"/>
    </source>
</evidence>
<dbReference type="InterPro" id="IPR011006">
    <property type="entry name" value="CheY-like_superfamily"/>
</dbReference>
<dbReference type="GO" id="GO:0009307">
    <property type="term" value="P:DNA restriction-modification system"/>
    <property type="evidence" value="ECO:0007669"/>
    <property type="project" value="InterPro"/>
</dbReference>
<dbReference type="CDD" id="cd00156">
    <property type="entry name" value="REC"/>
    <property type="match status" value="1"/>
</dbReference>
<dbReference type="RefSeq" id="WP_121768995.1">
    <property type="nucleotide sequence ID" value="NZ_RAWM01000006.1"/>
</dbReference>
<comment type="caution">
    <text evidence="4">The sequence shown here is derived from an EMBL/GenBank/DDBJ whole genome shotgun (WGS) entry which is preliminary data.</text>
</comment>
<protein>
    <submittedName>
        <fullName evidence="4">Response regulator</fullName>
    </submittedName>
</protein>
<evidence type="ECO:0000256" key="1">
    <source>
        <dbReference type="ARBA" id="ARBA00022553"/>
    </source>
</evidence>
<dbReference type="PANTHER" id="PTHR44591:SF3">
    <property type="entry name" value="RESPONSE REGULATORY DOMAIN-CONTAINING PROTEIN"/>
    <property type="match status" value="1"/>
</dbReference>
<feature type="domain" description="Response regulatory" evidence="3">
    <location>
        <begin position="6"/>
        <end position="122"/>
    </location>
</feature>
<keyword evidence="5" id="KW-1185">Reference proteome</keyword>